<gene>
    <name evidence="9" type="ORF">NDI79_14690</name>
</gene>
<feature type="transmembrane region" description="Helical" evidence="7">
    <location>
        <begin position="96"/>
        <end position="121"/>
    </location>
</feature>
<organism evidence="9 10">
    <name type="scientific">Halogeometricum luteum</name>
    <dbReference type="NCBI Taxonomy" id="2950537"/>
    <lineage>
        <taxon>Archaea</taxon>
        <taxon>Methanobacteriati</taxon>
        <taxon>Methanobacteriota</taxon>
        <taxon>Stenosarchaea group</taxon>
        <taxon>Halobacteria</taxon>
        <taxon>Halobacteriales</taxon>
        <taxon>Haloferacaceae</taxon>
        <taxon>Halogeometricum</taxon>
    </lineage>
</organism>
<comment type="subcellular location">
    <subcellularLocation>
        <location evidence="1 7">Cell membrane</location>
        <topology evidence="1 7">Multi-pass membrane protein</topology>
    </subcellularLocation>
</comment>
<dbReference type="SUPFAM" id="SSF161098">
    <property type="entry name" value="MetI-like"/>
    <property type="match status" value="1"/>
</dbReference>
<feature type="transmembrane region" description="Helical" evidence="7">
    <location>
        <begin position="237"/>
        <end position="253"/>
    </location>
</feature>
<feature type="transmembrane region" description="Helical" evidence="7">
    <location>
        <begin position="35"/>
        <end position="54"/>
    </location>
</feature>
<dbReference type="SUPFAM" id="SSF160964">
    <property type="entry name" value="MalF N-terminal region-like"/>
    <property type="match status" value="1"/>
</dbReference>
<evidence type="ECO:0000256" key="3">
    <source>
        <dbReference type="ARBA" id="ARBA00022475"/>
    </source>
</evidence>
<reference evidence="9 10" key="1">
    <citation type="submission" date="2022-06" db="EMBL/GenBank/DDBJ databases">
        <title>Halogeometricum sp. a new haloarchaeum isolate from saline soil.</title>
        <authorList>
            <person name="Strakova D."/>
            <person name="Galisteo C."/>
            <person name="Sanchez-Porro C."/>
            <person name="Ventosa A."/>
        </authorList>
    </citation>
    <scope>NUCLEOTIDE SEQUENCE [LARGE SCALE GENOMIC DNA]</scope>
    <source>
        <strain evidence="10">S3BR25-2</strain>
    </source>
</reference>
<dbReference type="EMBL" id="JAMQOQ010000004">
    <property type="protein sequence ID" value="MDS0295416.1"/>
    <property type="molecule type" value="Genomic_DNA"/>
</dbReference>
<dbReference type="PANTHER" id="PTHR43005:SF1">
    <property type="entry name" value="SPERMIDINE_PUTRESCINE TRANSPORT SYSTEM PERMEASE PROTEIN"/>
    <property type="match status" value="1"/>
</dbReference>
<proteinExistence type="inferred from homology"/>
<evidence type="ECO:0000313" key="10">
    <source>
        <dbReference type="Proteomes" id="UP001254813"/>
    </source>
</evidence>
<evidence type="ECO:0000256" key="6">
    <source>
        <dbReference type="ARBA" id="ARBA00023136"/>
    </source>
</evidence>
<dbReference type="Gene3D" id="1.10.3720.10">
    <property type="entry name" value="MetI-like"/>
    <property type="match status" value="1"/>
</dbReference>
<comment type="caution">
    <text evidence="9">The sequence shown here is derived from an EMBL/GenBank/DDBJ whole genome shotgun (WGS) entry which is preliminary data.</text>
</comment>
<accession>A0ABU2G4K2</accession>
<evidence type="ECO:0000313" key="9">
    <source>
        <dbReference type="EMBL" id="MDS0295416.1"/>
    </source>
</evidence>
<sequence>MSTETDTGTKDPSVTGTERLRSALGRFVWLQENPIPWVFPAIAVLLAFRLYPLVEVVRMSFTDMSLLSDSYSYVGIEQYLDVLSAPGFWTMARVTLIFVAISVIGQIVLGLILAMAIDYGVKKHIRGSVSTRIAVLSAWVIPGIVIGIIWQLMMIEAPYGVLNFFLTQLGFDVVAWLSDPQMALLSVITANTWRGTAFSMIMLYAGLQQVPQQLYAAAKIDGASAIQRFRHVTIPQIKPVVFINLVLITIYTLNTFDMIISLTGGGPGRATQVLALFMYFKGFQSFNLGEAAAIAVLMLLVNVVMTFVYMRFLIEEEGI</sequence>
<feature type="transmembrane region" description="Helical" evidence="7">
    <location>
        <begin position="133"/>
        <end position="153"/>
    </location>
</feature>
<name>A0ABU2G4K2_9EURY</name>
<dbReference type="Pfam" id="PF00528">
    <property type="entry name" value="BPD_transp_1"/>
    <property type="match status" value="1"/>
</dbReference>
<keyword evidence="2 7" id="KW-0813">Transport</keyword>
<dbReference type="CDD" id="cd06261">
    <property type="entry name" value="TM_PBP2"/>
    <property type="match status" value="1"/>
</dbReference>
<keyword evidence="6 7" id="KW-0472">Membrane</keyword>
<evidence type="ECO:0000256" key="1">
    <source>
        <dbReference type="ARBA" id="ARBA00004651"/>
    </source>
</evidence>
<comment type="similarity">
    <text evidence="7">Belongs to the binding-protein-dependent transport system permease family.</text>
</comment>
<keyword evidence="4 7" id="KW-0812">Transmembrane</keyword>
<feature type="transmembrane region" description="Helical" evidence="7">
    <location>
        <begin position="292"/>
        <end position="314"/>
    </location>
</feature>
<keyword evidence="10" id="KW-1185">Reference proteome</keyword>
<protein>
    <submittedName>
        <fullName evidence="9">Sugar ABC transporter permease</fullName>
    </submittedName>
</protein>
<evidence type="ECO:0000256" key="7">
    <source>
        <dbReference type="RuleBase" id="RU363032"/>
    </source>
</evidence>
<evidence type="ECO:0000256" key="5">
    <source>
        <dbReference type="ARBA" id="ARBA00022989"/>
    </source>
</evidence>
<dbReference type="RefSeq" id="WP_310929318.1">
    <property type="nucleotide sequence ID" value="NZ_JAMQOQ010000004.1"/>
</dbReference>
<dbReference type="PROSITE" id="PS50928">
    <property type="entry name" value="ABC_TM1"/>
    <property type="match status" value="1"/>
</dbReference>
<dbReference type="InterPro" id="IPR035906">
    <property type="entry name" value="MetI-like_sf"/>
</dbReference>
<dbReference type="Proteomes" id="UP001254813">
    <property type="component" value="Unassembled WGS sequence"/>
</dbReference>
<keyword evidence="5 7" id="KW-1133">Transmembrane helix</keyword>
<dbReference type="PANTHER" id="PTHR43005">
    <property type="entry name" value="BLR7065 PROTEIN"/>
    <property type="match status" value="1"/>
</dbReference>
<evidence type="ECO:0000259" key="8">
    <source>
        <dbReference type="PROSITE" id="PS50928"/>
    </source>
</evidence>
<keyword evidence="3" id="KW-1003">Cell membrane</keyword>
<evidence type="ECO:0000256" key="4">
    <source>
        <dbReference type="ARBA" id="ARBA00022692"/>
    </source>
</evidence>
<evidence type="ECO:0000256" key="2">
    <source>
        <dbReference type="ARBA" id="ARBA00022448"/>
    </source>
</evidence>
<dbReference type="InterPro" id="IPR000515">
    <property type="entry name" value="MetI-like"/>
</dbReference>
<feature type="domain" description="ABC transmembrane type-1" evidence="8">
    <location>
        <begin position="92"/>
        <end position="309"/>
    </location>
</feature>